<dbReference type="GO" id="GO:0004801">
    <property type="term" value="F:transaldolase activity"/>
    <property type="evidence" value="ECO:0007669"/>
    <property type="project" value="TreeGrafter"/>
</dbReference>
<accession>A0A0A1TMR4</accession>
<dbReference type="HOGENOM" id="CLU_047470_1_1_1"/>
<dbReference type="EMBL" id="CDHN01000004">
    <property type="protein sequence ID" value="CEJ92540.1"/>
    <property type="molecule type" value="Genomic_DNA"/>
</dbReference>
<dbReference type="Proteomes" id="UP000039046">
    <property type="component" value="Unassembled WGS sequence"/>
</dbReference>
<dbReference type="InterPro" id="IPR013785">
    <property type="entry name" value="Aldolase_TIM"/>
</dbReference>
<dbReference type="OrthoDB" id="1711136at2759"/>
<dbReference type="PANTHER" id="PTHR10683:SF39">
    <property type="entry name" value="TRANSALDOLASE"/>
    <property type="match status" value="1"/>
</dbReference>
<evidence type="ECO:0000313" key="2">
    <source>
        <dbReference type="EMBL" id="CEJ92540.1"/>
    </source>
</evidence>
<sequence>MSMLTRLAALTNIDVDDASTAVVKSLPFTPYNQTSNQGIITSELLKSENEALLDDLVAKYGSQGWETVYNKAAVALVARNVPFLSGRVLIQVSLRHLNDKAAIISQCREYAASFADAGIPNDRYAIKLPFSGAAAAAARELKAEGIATLATSVFCMEQAVAASQAGCVMISPYYNEIAAHIDPSARINVADTALQHPMSPRILQMLSFFASQPAPQPIMVIASHITPQEVLAMANLGCPHITISAANLEGLAALPDTLGPVTAGKPSPTYAGWKTPEKYAALEKTDPLASGEWNGVTASMATDYVADNGKALDEYIRSDALVSHRIEDARKFFLKAEDEAKTAIEAKIKA</sequence>
<dbReference type="STRING" id="1531966.A0A0A1TMR4"/>
<gene>
    <name evidence="2" type="ORF">VHEMI08188</name>
</gene>
<proteinExistence type="predicted"/>
<dbReference type="InterPro" id="IPR001585">
    <property type="entry name" value="TAL/FSA"/>
</dbReference>
<reference evidence="2 3" key="1">
    <citation type="journal article" date="2015" name="Genome Announc.">
        <title>Draft Genome Sequence and Gene Annotation of the Entomopathogenic Fungus Verticillium hemipterigenum.</title>
        <authorList>
            <person name="Horn F."/>
            <person name="Habel A."/>
            <person name="Scharf D.H."/>
            <person name="Dworschak J."/>
            <person name="Brakhage A.A."/>
            <person name="Guthke R."/>
            <person name="Hertweck C."/>
            <person name="Linde J."/>
        </authorList>
    </citation>
    <scope>NUCLEOTIDE SEQUENCE [LARGE SCALE GENOMIC DNA]</scope>
</reference>
<dbReference type="GO" id="GO:0005975">
    <property type="term" value="P:carbohydrate metabolic process"/>
    <property type="evidence" value="ECO:0007669"/>
    <property type="project" value="InterPro"/>
</dbReference>
<evidence type="ECO:0008006" key="4">
    <source>
        <dbReference type="Google" id="ProtNLM"/>
    </source>
</evidence>
<dbReference type="SUPFAM" id="SSF51569">
    <property type="entry name" value="Aldolase"/>
    <property type="match status" value="1"/>
</dbReference>
<dbReference type="GO" id="GO:0009052">
    <property type="term" value="P:pentose-phosphate shunt, non-oxidative branch"/>
    <property type="evidence" value="ECO:0007669"/>
    <property type="project" value="TreeGrafter"/>
</dbReference>
<evidence type="ECO:0000313" key="3">
    <source>
        <dbReference type="Proteomes" id="UP000039046"/>
    </source>
</evidence>
<keyword evidence="1" id="KW-0704">Schiff base</keyword>
<dbReference type="AlphaFoldDB" id="A0A0A1TMR4"/>
<evidence type="ECO:0000256" key="1">
    <source>
        <dbReference type="ARBA" id="ARBA00023270"/>
    </source>
</evidence>
<dbReference type="Gene3D" id="3.20.20.70">
    <property type="entry name" value="Aldolase class I"/>
    <property type="match status" value="1"/>
</dbReference>
<name>A0A0A1TMR4_9HYPO</name>
<dbReference type="Pfam" id="PF00923">
    <property type="entry name" value="TAL_FSA"/>
    <property type="match status" value="1"/>
</dbReference>
<protein>
    <recommendedName>
        <fullName evidence="4">Transaldolase</fullName>
    </recommendedName>
</protein>
<keyword evidence="3" id="KW-1185">Reference proteome</keyword>
<organism evidence="2 3">
    <name type="scientific">[Torrubiella] hemipterigena</name>
    <dbReference type="NCBI Taxonomy" id="1531966"/>
    <lineage>
        <taxon>Eukaryota</taxon>
        <taxon>Fungi</taxon>
        <taxon>Dikarya</taxon>
        <taxon>Ascomycota</taxon>
        <taxon>Pezizomycotina</taxon>
        <taxon>Sordariomycetes</taxon>
        <taxon>Hypocreomycetidae</taxon>
        <taxon>Hypocreales</taxon>
        <taxon>Clavicipitaceae</taxon>
        <taxon>Clavicipitaceae incertae sedis</taxon>
        <taxon>'Torrubiella' clade</taxon>
    </lineage>
</organism>
<dbReference type="PANTHER" id="PTHR10683">
    <property type="entry name" value="TRANSALDOLASE"/>
    <property type="match status" value="1"/>
</dbReference>